<dbReference type="Pfam" id="PF01368">
    <property type="entry name" value="DHH"/>
    <property type="match status" value="1"/>
</dbReference>
<name>A0ABV7CVC4_9BACI</name>
<dbReference type="SUPFAM" id="SSF64182">
    <property type="entry name" value="DHH phosphoesterases"/>
    <property type="match status" value="1"/>
</dbReference>
<feature type="domain" description="DHHA1" evidence="2">
    <location>
        <begin position="216"/>
        <end position="310"/>
    </location>
</feature>
<dbReference type="PANTHER" id="PTHR47618:SF1">
    <property type="entry name" value="BIFUNCTIONAL OLIGORIBONUCLEASE AND PAP PHOSPHATASE NRNA"/>
    <property type="match status" value="1"/>
</dbReference>
<dbReference type="Proteomes" id="UP001595279">
    <property type="component" value="Unassembled WGS sequence"/>
</dbReference>
<accession>A0ABV7CVC4</accession>
<dbReference type="Gene3D" id="3.10.310.30">
    <property type="match status" value="1"/>
</dbReference>
<dbReference type="InterPro" id="IPR001667">
    <property type="entry name" value="DDH_dom"/>
</dbReference>
<dbReference type="GO" id="GO:0008441">
    <property type="term" value="F:3'(2'),5'-bisphosphate nucleotidase activity"/>
    <property type="evidence" value="ECO:0007669"/>
    <property type="project" value="UniProtKB-EC"/>
</dbReference>
<keyword evidence="4" id="KW-1185">Reference proteome</keyword>
<dbReference type="RefSeq" id="WP_390270847.1">
    <property type="nucleotide sequence ID" value="NZ_JBHRSA010000031.1"/>
</dbReference>
<dbReference type="Gene3D" id="3.90.1640.10">
    <property type="entry name" value="inorganic pyrophosphatase (n-terminal core)"/>
    <property type="match status" value="1"/>
</dbReference>
<sequence length="316" mass="35552">MTIKQIIDNITNYETIIIHRHIRPDPDAFGSQGGLRELIKASFPEKQVFMVGEEDPSLKFLVEMDKVPDEAYRGALVIACDTANAPRIDDDRYSQGSKLLKIDHHPNVHPYGDINWVDTGASSTSEMIYDLYLHGREAGWQLNDRGARLLYAGIVGDTGRFLFPNATEKTFSYAGELVDYSFDRAALYDGLYSMEEKLVRLKGYILQNCKLSEEGVCVLYLDKGLLDSYNVEASETSRLVGIPDELMGIKAWVYFIEESDQIRVRLRSKGPVINELAAKYNGGGHPMASGATVYSWEEAERLAEDLKETCRVFGQK</sequence>
<evidence type="ECO:0000313" key="3">
    <source>
        <dbReference type="EMBL" id="MFC3040105.1"/>
    </source>
</evidence>
<organism evidence="3 4">
    <name type="scientific">Virgibacillus xinjiangensis</name>
    <dbReference type="NCBI Taxonomy" id="393090"/>
    <lineage>
        <taxon>Bacteria</taxon>
        <taxon>Bacillati</taxon>
        <taxon>Bacillota</taxon>
        <taxon>Bacilli</taxon>
        <taxon>Bacillales</taxon>
        <taxon>Bacillaceae</taxon>
        <taxon>Virgibacillus</taxon>
    </lineage>
</organism>
<dbReference type="EC" id="3.1.3.7" evidence="3"/>
<feature type="domain" description="DDH" evidence="1">
    <location>
        <begin position="16"/>
        <end position="154"/>
    </location>
</feature>
<dbReference type="InterPro" id="IPR038763">
    <property type="entry name" value="DHH_sf"/>
</dbReference>
<gene>
    <name evidence="3" type="ORF">ACFOGI_07555</name>
</gene>
<dbReference type="PANTHER" id="PTHR47618">
    <property type="entry name" value="BIFUNCTIONAL OLIGORIBONUCLEASE AND PAP PHOSPHATASE NRNA"/>
    <property type="match status" value="1"/>
</dbReference>
<reference evidence="4" key="1">
    <citation type="journal article" date="2019" name="Int. J. Syst. Evol. Microbiol.">
        <title>The Global Catalogue of Microorganisms (GCM) 10K type strain sequencing project: providing services to taxonomists for standard genome sequencing and annotation.</title>
        <authorList>
            <consortium name="The Broad Institute Genomics Platform"/>
            <consortium name="The Broad Institute Genome Sequencing Center for Infectious Disease"/>
            <person name="Wu L."/>
            <person name="Ma J."/>
        </authorList>
    </citation>
    <scope>NUCLEOTIDE SEQUENCE [LARGE SCALE GENOMIC DNA]</scope>
    <source>
        <strain evidence="4">KCTC 13128</strain>
    </source>
</reference>
<protein>
    <submittedName>
        <fullName evidence="3">Bifunctional oligoribonuclease/PAP phosphatase NrnA</fullName>
        <ecNumber evidence="3">3.1.3.7</ecNumber>
    </submittedName>
</protein>
<dbReference type="Pfam" id="PF02272">
    <property type="entry name" value="DHHA1"/>
    <property type="match status" value="1"/>
</dbReference>
<dbReference type="InterPro" id="IPR003156">
    <property type="entry name" value="DHHA1_dom"/>
</dbReference>
<proteinExistence type="predicted"/>
<dbReference type="EMBL" id="JBHRSA010000031">
    <property type="protein sequence ID" value="MFC3040105.1"/>
    <property type="molecule type" value="Genomic_DNA"/>
</dbReference>
<dbReference type="InterPro" id="IPR051319">
    <property type="entry name" value="Oligoribo/pAp-PDE_c-di-AMP_PDE"/>
</dbReference>
<keyword evidence="3" id="KW-0378">Hydrolase</keyword>
<evidence type="ECO:0000259" key="2">
    <source>
        <dbReference type="Pfam" id="PF02272"/>
    </source>
</evidence>
<evidence type="ECO:0000259" key="1">
    <source>
        <dbReference type="Pfam" id="PF01368"/>
    </source>
</evidence>
<comment type="caution">
    <text evidence="3">The sequence shown here is derived from an EMBL/GenBank/DDBJ whole genome shotgun (WGS) entry which is preliminary data.</text>
</comment>
<evidence type="ECO:0000313" key="4">
    <source>
        <dbReference type="Proteomes" id="UP001595279"/>
    </source>
</evidence>